<organism evidence="4 5">
    <name type="scientific">Fasciolopsis buskii</name>
    <dbReference type="NCBI Taxonomy" id="27845"/>
    <lineage>
        <taxon>Eukaryota</taxon>
        <taxon>Metazoa</taxon>
        <taxon>Spiralia</taxon>
        <taxon>Lophotrochozoa</taxon>
        <taxon>Platyhelminthes</taxon>
        <taxon>Trematoda</taxon>
        <taxon>Digenea</taxon>
        <taxon>Plagiorchiida</taxon>
        <taxon>Echinostomata</taxon>
        <taxon>Echinostomatoidea</taxon>
        <taxon>Fasciolidae</taxon>
        <taxon>Fasciolopsis</taxon>
    </lineage>
</organism>
<dbReference type="GO" id="GO:0004520">
    <property type="term" value="F:DNA endonuclease activity"/>
    <property type="evidence" value="ECO:0007669"/>
    <property type="project" value="TreeGrafter"/>
</dbReference>
<keyword evidence="4" id="KW-0540">Nuclease</keyword>
<dbReference type="InterPro" id="IPR029060">
    <property type="entry name" value="PIN-like_dom_sf"/>
</dbReference>
<evidence type="ECO:0000313" key="5">
    <source>
        <dbReference type="Proteomes" id="UP000728185"/>
    </source>
</evidence>
<dbReference type="GO" id="GO:0005634">
    <property type="term" value="C:nucleus"/>
    <property type="evidence" value="ECO:0007669"/>
    <property type="project" value="UniProtKB-SubCell"/>
</dbReference>
<keyword evidence="4" id="KW-0255">Endonuclease</keyword>
<comment type="subcellular location">
    <subcellularLocation>
        <location evidence="1">Nucleus</location>
    </subcellularLocation>
</comment>
<dbReference type="Proteomes" id="UP000728185">
    <property type="component" value="Unassembled WGS sequence"/>
</dbReference>
<gene>
    <name evidence="4" type="ORF">FBUS_09150</name>
</gene>
<dbReference type="AlphaFoldDB" id="A0A8E0SA70"/>
<keyword evidence="4" id="KW-0378">Hydrolase</keyword>
<dbReference type="SMART" id="SM00279">
    <property type="entry name" value="HhH2"/>
    <property type="match status" value="1"/>
</dbReference>
<dbReference type="InterPro" id="IPR008918">
    <property type="entry name" value="HhH2"/>
</dbReference>
<dbReference type="SMART" id="SM00484">
    <property type="entry name" value="XPGI"/>
    <property type="match status" value="1"/>
</dbReference>
<reference evidence="4" key="1">
    <citation type="submission" date="2019-05" db="EMBL/GenBank/DDBJ databases">
        <title>Annotation for the trematode Fasciolopsis buski.</title>
        <authorList>
            <person name="Choi Y.-J."/>
        </authorList>
    </citation>
    <scope>NUCLEOTIDE SEQUENCE</scope>
    <source>
        <strain evidence="4">HT</strain>
        <tissue evidence="4">Whole worm</tissue>
    </source>
</reference>
<feature type="domain" description="XPG-I" evidence="3">
    <location>
        <begin position="1"/>
        <end position="66"/>
    </location>
</feature>
<evidence type="ECO:0000313" key="4">
    <source>
        <dbReference type="EMBL" id="KAA0200251.1"/>
    </source>
</evidence>
<keyword evidence="5" id="KW-1185">Reference proteome</keyword>
<accession>A0A8E0SA70</accession>
<dbReference type="PRINTS" id="PR00853">
    <property type="entry name" value="XPGRADSUPER"/>
</dbReference>
<dbReference type="OrthoDB" id="2959108at2759"/>
<proteinExistence type="predicted"/>
<sequence>MPFVISPEEAEAQCVTLQRVDLVDLVASDDSDVWPFGARHVCRHLFGTVNESRSKVGKGHKSKLHSPSCYCLEDVRASLGLDVANILQLAMLCGSDYTPGIRNVGPVTAVEILSEFVRQAPQSNEQDDQWSQWLCGMHASDSQISAVIGPLKDFVDWWNNCGSRKPLESQLVTSPVRRKWANLHPPSGFPDPAVVQAYLRPNVKTELDSFKWEVPNVSLLVKYPFSREPFSSFS</sequence>
<evidence type="ECO:0000256" key="1">
    <source>
        <dbReference type="ARBA" id="ARBA00004123"/>
    </source>
</evidence>
<dbReference type="GO" id="GO:0003697">
    <property type="term" value="F:single-stranded DNA binding"/>
    <property type="evidence" value="ECO:0007669"/>
    <property type="project" value="TreeGrafter"/>
</dbReference>
<comment type="caution">
    <text evidence="4">The sequence shown here is derived from an EMBL/GenBank/DDBJ whole genome shotgun (WGS) entry which is preliminary data.</text>
</comment>
<dbReference type="InterPro" id="IPR006084">
    <property type="entry name" value="XPG/Rad2"/>
</dbReference>
<evidence type="ECO:0000256" key="2">
    <source>
        <dbReference type="ARBA" id="ARBA00023242"/>
    </source>
</evidence>
<keyword evidence="2" id="KW-0539">Nucleus</keyword>
<dbReference type="InterPro" id="IPR006086">
    <property type="entry name" value="XPG-I_dom"/>
</dbReference>
<dbReference type="Gene3D" id="1.10.150.20">
    <property type="entry name" value="5' to 3' exonuclease, C-terminal subdomain"/>
    <property type="match status" value="1"/>
</dbReference>
<dbReference type="Pfam" id="PF00867">
    <property type="entry name" value="XPG_I"/>
    <property type="match status" value="1"/>
</dbReference>
<dbReference type="EMBL" id="LUCM01000657">
    <property type="protein sequence ID" value="KAA0200251.1"/>
    <property type="molecule type" value="Genomic_DNA"/>
</dbReference>
<dbReference type="SUPFAM" id="SSF88723">
    <property type="entry name" value="PIN domain-like"/>
    <property type="match status" value="1"/>
</dbReference>
<name>A0A8E0SA70_9TREM</name>
<protein>
    <submittedName>
        <fullName evidence="4">Putative xp-G/rad2 DNA repair endonuclease family</fullName>
    </submittedName>
</protein>
<dbReference type="SUPFAM" id="SSF47807">
    <property type="entry name" value="5' to 3' exonuclease, C-terminal subdomain"/>
    <property type="match status" value="1"/>
</dbReference>
<dbReference type="PANTHER" id="PTHR16171">
    <property type="entry name" value="DNA REPAIR PROTEIN COMPLEMENTING XP-G CELLS-RELATED"/>
    <property type="match status" value="1"/>
</dbReference>
<evidence type="ECO:0000259" key="3">
    <source>
        <dbReference type="SMART" id="SM00484"/>
    </source>
</evidence>
<dbReference type="Gene3D" id="3.40.50.1010">
    <property type="entry name" value="5'-nuclease"/>
    <property type="match status" value="1"/>
</dbReference>
<dbReference type="InterPro" id="IPR036279">
    <property type="entry name" value="5-3_exonuclease_C_sf"/>
</dbReference>
<dbReference type="PANTHER" id="PTHR16171:SF7">
    <property type="entry name" value="DNA REPAIR PROTEIN RAD2"/>
    <property type="match status" value="1"/>
</dbReference>